<dbReference type="AlphaFoldDB" id="A0A1C6UX26"/>
<sequence>MEPPDSTAPTLVIIRGNSGSGKTTTAREVRRRYGRGAALLEQDYLRRIILREHDSTHIDPVAPTFITTTARTALDLGYHVILEGILHTERYAPALHHLIDHHPGPTAVYYLDVPYDETLRRHATRTEPIPVTPDQMRHWYTHLDLLGTPDEITIPEHHTLDQTVTTILHTSGLTTTPAHTPCPRRCRHCTASEKPDPGEAQRRDDGLQCDRG</sequence>
<evidence type="ECO:0000313" key="2">
    <source>
        <dbReference type="EMBL" id="SCL58359.1"/>
    </source>
</evidence>
<reference evidence="2 3" key="1">
    <citation type="submission" date="2016-06" db="EMBL/GenBank/DDBJ databases">
        <authorList>
            <person name="Kjaerup R.B."/>
            <person name="Dalgaard T.S."/>
            <person name="Juul-Madsen H.R."/>
        </authorList>
    </citation>
    <scope>NUCLEOTIDE SEQUENCE [LARGE SCALE GENOMIC DNA]</scope>
    <source>
        <strain evidence="2 3">DSM 45577</strain>
    </source>
</reference>
<dbReference type="Pfam" id="PF13671">
    <property type="entry name" value="AAA_33"/>
    <property type="match status" value="1"/>
</dbReference>
<proteinExistence type="predicted"/>
<dbReference type="InterPro" id="IPR027417">
    <property type="entry name" value="P-loop_NTPase"/>
</dbReference>
<dbReference type="STRING" id="683228.GA0070617_3794"/>
<evidence type="ECO:0000256" key="1">
    <source>
        <dbReference type="SAM" id="MobiDB-lite"/>
    </source>
</evidence>
<feature type="region of interest" description="Disordered" evidence="1">
    <location>
        <begin position="190"/>
        <end position="212"/>
    </location>
</feature>
<keyword evidence="3" id="KW-1185">Reference proteome</keyword>
<dbReference type="OrthoDB" id="9781848at2"/>
<name>A0A1C6UX26_9ACTN</name>
<dbReference type="RefSeq" id="WP_091440014.1">
    <property type="nucleotide sequence ID" value="NZ_BMMJ01000014.1"/>
</dbReference>
<feature type="region of interest" description="Disordered" evidence="1">
    <location>
        <begin position="1"/>
        <end position="28"/>
    </location>
</feature>
<dbReference type="SUPFAM" id="SSF52540">
    <property type="entry name" value="P-loop containing nucleoside triphosphate hydrolases"/>
    <property type="match status" value="1"/>
</dbReference>
<dbReference type="Proteomes" id="UP000198937">
    <property type="component" value="Unassembled WGS sequence"/>
</dbReference>
<dbReference type="Gene3D" id="3.40.50.300">
    <property type="entry name" value="P-loop containing nucleotide triphosphate hydrolases"/>
    <property type="match status" value="1"/>
</dbReference>
<evidence type="ECO:0000313" key="3">
    <source>
        <dbReference type="Proteomes" id="UP000198937"/>
    </source>
</evidence>
<organism evidence="2 3">
    <name type="scientific">Micromonospora yangpuensis</name>
    <dbReference type="NCBI Taxonomy" id="683228"/>
    <lineage>
        <taxon>Bacteria</taxon>
        <taxon>Bacillati</taxon>
        <taxon>Actinomycetota</taxon>
        <taxon>Actinomycetes</taxon>
        <taxon>Micromonosporales</taxon>
        <taxon>Micromonosporaceae</taxon>
        <taxon>Micromonospora</taxon>
    </lineage>
</organism>
<gene>
    <name evidence="2" type="ORF">GA0070617_3794</name>
</gene>
<dbReference type="EMBL" id="FMIA01000002">
    <property type="protein sequence ID" value="SCL58359.1"/>
    <property type="molecule type" value="Genomic_DNA"/>
</dbReference>
<accession>A0A1C6UX26</accession>
<protein>
    <submittedName>
        <fullName evidence="2">AAA domain-containing protein</fullName>
    </submittedName>
</protein>